<accession>A0A1L9MZ49</accession>
<name>A0A1L9MZ49_ASPTC</name>
<dbReference type="EMBL" id="KV878205">
    <property type="protein sequence ID" value="OJI82324.1"/>
    <property type="molecule type" value="Genomic_DNA"/>
</dbReference>
<dbReference type="Proteomes" id="UP000184304">
    <property type="component" value="Unassembled WGS sequence"/>
</dbReference>
<organism evidence="2 3">
    <name type="scientific">Aspergillus tubingensis (strain CBS 134.48)</name>
    <dbReference type="NCBI Taxonomy" id="767770"/>
    <lineage>
        <taxon>Eukaryota</taxon>
        <taxon>Fungi</taxon>
        <taxon>Dikarya</taxon>
        <taxon>Ascomycota</taxon>
        <taxon>Pezizomycotina</taxon>
        <taxon>Eurotiomycetes</taxon>
        <taxon>Eurotiomycetidae</taxon>
        <taxon>Eurotiales</taxon>
        <taxon>Aspergillaceae</taxon>
        <taxon>Aspergillus</taxon>
        <taxon>Aspergillus subgen. Circumdati</taxon>
    </lineage>
</organism>
<evidence type="ECO:0000313" key="3">
    <source>
        <dbReference type="Proteomes" id="UP000184304"/>
    </source>
</evidence>
<sequence length="73" mass="8293">MPEDPVLCKMQYSVHIAKITSESTPPAMLRHARRRSCSTVNKGLSTPRSRKITRDQNGRQRSQEAEKKGKAQQ</sequence>
<dbReference type="VEuPathDB" id="FungiDB:ASPTUDRAFT_772649"/>
<dbReference type="AlphaFoldDB" id="A0A1L9MZ49"/>
<feature type="compositionally biased region" description="Basic and acidic residues" evidence="1">
    <location>
        <begin position="52"/>
        <end position="73"/>
    </location>
</feature>
<proteinExistence type="predicted"/>
<protein>
    <submittedName>
        <fullName evidence="2">Uncharacterized protein</fullName>
    </submittedName>
</protein>
<evidence type="ECO:0000313" key="2">
    <source>
        <dbReference type="EMBL" id="OJI82324.1"/>
    </source>
</evidence>
<reference evidence="3" key="1">
    <citation type="journal article" date="2017" name="Genome Biol.">
        <title>Comparative genomics reveals high biological diversity and specific adaptations in the industrially and medically important fungal genus Aspergillus.</title>
        <authorList>
            <person name="de Vries R.P."/>
            <person name="Riley R."/>
            <person name="Wiebenga A."/>
            <person name="Aguilar-Osorio G."/>
            <person name="Amillis S."/>
            <person name="Uchima C.A."/>
            <person name="Anderluh G."/>
            <person name="Asadollahi M."/>
            <person name="Askin M."/>
            <person name="Barry K."/>
            <person name="Battaglia E."/>
            <person name="Bayram O."/>
            <person name="Benocci T."/>
            <person name="Braus-Stromeyer S.A."/>
            <person name="Caldana C."/>
            <person name="Canovas D."/>
            <person name="Cerqueira G.C."/>
            <person name="Chen F."/>
            <person name="Chen W."/>
            <person name="Choi C."/>
            <person name="Clum A."/>
            <person name="Dos Santos R.A."/>
            <person name="Damasio A.R."/>
            <person name="Diallinas G."/>
            <person name="Emri T."/>
            <person name="Fekete E."/>
            <person name="Flipphi M."/>
            <person name="Freyberg S."/>
            <person name="Gallo A."/>
            <person name="Gournas C."/>
            <person name="Habgood R."/>
            <person name="Hainaut M."/>
            <person name="Harispe M.L."/>
            <person name="Henrissat B."/>
            <person name="Hilden K.S."/>
            <person name="Hope R."/>
            <person name="Hossain A."/>
            <person name="Karabika E."/>
            <person name="Karaffa L."/>
            <person name="Karanyi Z."/>
            <person name="Krasevec N."/>
            <person name="Kuo A."/>
            <person name="Kusch H."/>
            <person name="LaButti K."/>
            <person name="Lagendijk E.L."/>
            <person name="Lapidus A."/>
            <person name="Levasseur A."/>
            <person name="Lindquist E."/>
            <person name="Lipzen A."/>
            <person name="Logrieco A.F."/>
            <person name="MacCabe A."/>
            <person name="Maekelae M.R."/>
            <person name="Malavazi I."/>
            <person name="Melin P."/>
            <person name="Meyer V."/>
            <person name="Mielnichuk N."/>
            <person name="Miskei M."/>
            <person name="Molnar A.P."/>
            <person name="Mule G."/>
            <person name="Ngan C.Y."/>
            <person name="Orejas M."/>
            <person name="Orosz E."/>
            <person name="Ouedraogo J.P."/>
            <person name="Overkamp K.M."/>
            <person name="Park H.-S."/>
            <person name="Perrone G."/>
            <person name="Piumi F."/>
            <person name="Punt P.J."/>
            <person name="Ram A.F."/>
            <person name="Ramon A."/>
            <person name="Rauscher S."/>
            <person name="Record E."/>
            <person name="Riano-Pachon D.M."/>
            <person name="Robert V."/>
            <person name="Roehrig J."/>
            <person name="Ruller R."/>
            <person name="Salamov A."/>
            <person name="Salih N.S."/>
            <person name="Samson R.A."/>
            <person name="Sandor E."/>
            <person name="Sanguinetti M."/>
            <person name="Schuetze T."/>
            <person name="Sepcic K."/>
            <person name="Shelest E."/>
            <person name="Sherlock G."/>
            <person name="Sophianopoulou V."/>
            <person name="Squina F.M."/>
            <person name="Sun H."/>
            <person name="Susca A."/>
            <person name="Todd R.B."/>
            <person name="Tsang A."/>
            <person name="Unkles S.E."/>
            <person name="van de Wiele N."/>
            <person name="van Rossen-Uffink D."/>
            <person name="Oliveira J.V."/>
            <person name="Vesth T.C."/>
            <person name="Visser J."/>
            <person name="Yu J.-H."/>
            <person name="Zhou M."/>
            <person name="Andersen M.R."/>
            <person name="Archer D.B."/>
            <person name="Baker S.E."/>
            <person name="Benoit I."/>
            <person name="Brakhage A.A."/>
            <person name="Braus G.H."/>
            <person name="Fischer R."/>
            <person name="Frisvad J.C."/>
            <person name="Goldman G.H."/>
            <person name="Houbraken J."/>
            <person name="Oakley B."/>
            <person name="Pocsi I."/>
            <person name="Scazzocchio C."/>
            <person name="Seiboth B."/>
            <person name="vanKuyk P.A."/>
            <person name="Wortman J."/>
            <person name="Dyer P.S."/>
            <person name="Grigoriev I.V."/>
        </authorList>
    </citation>
    <scope>NUCLEOTIDE SEQUENCE [LARGE SCALE GENOMIC DNA]</scope>
    <source>
        <strain evidence="3">CBS 134.48</strain>
    </source>
</reference>
<gene>
    <name evidence="2" type="ORF">ASPTUDRAFT_772649</name>
</gene>
<keyword evidence="3" id="KW-1185">Reference proteome</keyword>
<feature type="compositionally biased region" description="Polar residues" evidence="1">
    <location>
        <begin position="37"/>
        <end position="47"/>
    </location>
</feature>
<evidence type="ECO:0000256" key="1">
    <source>
        <dbReference type="SAM" id="MobiDB-lite"/>
    </source>
</evidence>
<feature type="region of interest" description="Disordered" evidence="1">
    <location>
        <begin position="25"/>
        <end position="73"/>
    </location>
</feature>